<organism evidence="1 2">
    <name type="scientific">Cohnella pontilimi</name>
    <dbReference type="NCBI Taxonomy" id="2564100"/>
    <lineage>
        <taxon>Bacteria</taxon>
        <taxon>Bacillati</taxon>
        <taxon>Bacillota</taxon>
        <taxon>Bacilli</taxon>
        <taxon>Bacillales</taxon>
        <taxon>Paenibacillaceae</taxon>
        <taxon>Cohnella</taxon>
    </lineage>
</organism>
<comment type="caution">
    <text evidence="1">The sequence shown here is derived from an EMBL/GenBank/DDBJ whole genome shotgun (WGS) entry which is preliminary data.</text>
</comment>
<accession>A0A4U0FEP5</accession>
<protein>
    <submittedName>
        <fullName evidence="1">Uncharacterized protein</fullName>
    </submittedName>
</protein>
<sequence>MNHAIELLLSANGDLLYRVSKYDRHSQYQHEIEEMKRTFDTFAGLPWSIESEKTKKRAIEQLSRMKSRLVTMLEDLLYIA</sequence>
<reference evidence="1 2" key="1">
    <citation type="submission" date="2019-04" db="EMBL/GenBank/DDBJ databases">
        <title>Cohnella sp. nov., isolated from soil.</title>
        <authorList>
            <person name="Kim W."/>
        </authorList>
    </citation>
    <scope>NUCLEOTIDE SEQUENCE [LARGE SCALE GENOMIC DNA]</scope>
    <source>
        <strain evidence="1 2">CAU 1483</strain>
    </source>
</reference>
<evidence type="ECO:0000313" key="1">
    <source>
        <dbReference type="EMBL" id="TJY43345.1"/>
    </source>
</evidence>
<dbReference type="OrthoDB" id="2621275at2"/>
<dbReference type="RefSeq" id="WP_136776709.1">
    <property type="nucleotide sequence ID" value="NZ_SUPK01000002.1"/>
</dbReference>
<keyword evidence="2" id="KW-1185">Reference proteome</keyword>
<gene>
    <name evidence="1" type="ORF">E5161_05505</name>
</gene>
<proteinExistence type="predicted"/>
<dbReference type="AlphaFoldDB" id="A0A4U0FEP5"/>
<dbReference type="EMBL" id="SUPK01000002">
    <property type="protein sequence ID" value="TJY43345.1"/>
    <property type="molecule type" value="Genomic_DNA"/>
</dbReference>
<name>A0A4U0FEP5_9BACL</name>
<evidence type="ECO:0000313" key="2">
    <source>
        <dbReference type="Proteomes" id="UP000309673"/>
    </source>
</evidence>
<dbReference type="Proteomes" id="UP000309673">
    <property type="component" value="Unassembled WGS sequence"/>
</dbReference>